<protein>
    <recommendedName>
        <fullName evidence="3">Multiubiquitin</fullName>
    </recommendedName>
</protein>
<dbReference type="OrthoDB" id="3386327at2"/>
<evidence type="ECO:0000313" key="2">
    <source>
        <dbReference type="Proteomes" id="UP000199004"/>
    </source>
</evidence>
<dbReference type="AlphaFoldDB" id="A0A1G9XND4"/>
<evidence type="ECO:0008006" key="3">
    <source>
        <dbReference type="Google" id="ProtNLM"/>
    </source>
</evidence>
<keyword evidence="2" id="KW-1185">Reference proteome</keyword>
<dbReference type="Proteomes" id="UP000199004">
    <property type="component" value="Unassembled WGS sequence"/>
</dbReference>
<evidence type="ECO:0000313" key="1">
    <source>
        <dbReference type="EMBL" id="SDM97753.1"/>
    </source>
</evidence>
<proteinExistence type="predicted"/>
<sequence>MTSTTAEATAKKNPKTVEVTFNTITISMPKGEHTGAEIKQFAIDQRIDIKPDFVLAVKHGHRFENVADADIVKVHANLEFSAVAGDDNS</sequence>
<organism evidence="1 2">
    <name type="scientific">Nocardioides szechwanensis</name>
    <dbReference type="NCBI Taxonomy" id="1005944"/>
    <lineage>
        <taxon>Bacteria</taxon>
        <taxon>Bacillati</taxon>
        <taxon>Actinomycetota</taxon>
        <taxon>Actinomycetes</taxon>
        <taxon>Propionibacteriales</taxon>
        <taxon>Nocardioidaceae</taxon>
        <taxon>Nocardioides</taxon>
    </lineage>
</organism>
<dbReference type="STRING" id="1005944.SAMN05192576_1413"/>
<reference evidence="1 2" key="1">
    <citation type="submission" date="2016-10" db="EMBL/GenBank/DDBJ databases">
        <authorList>
            <person name="de Groot N.N."/>
        </authorList>
    </citation>
    <scope>NUCLEOTIDE SEQUENCE [LARGE SCALE GENOMIC DNA]</scope>
    <source>
        <strain evidence="1 2">CGMCC 1.11147</strain>
    </source>
</reference>
<name>A0A1G9XND4_9ACTN</name>
<accession>A0A1G9XND4</accession>
<gene>
    <name evidence="1" type="ORF">SAMN05192576_1413</name>
</gene>
<dbReference type="RefSeq" id="WP_091023025.1">
    <property type="nucleotide sequence ID" value="NZ_BKAE01000001.1"/>
</dbReference>
<dbReference type="EMBL" id="FNIC01000001">
    <property type="protein sequence ID" value="SDM97753.1"/>
    <property type="molecule type" value="Genomic_DNA"/>
</dbReference>